<name>A0A848NZV6_9RALS</name>
<sequence length="385" mass="40606">MIIHRTICAAAALLLVTAAHAEIVVGVSLSTTGPSASLGITQKNSLAFYPDTIGGEKLRLVLVDDASDPSTGARMARKLVTEDHVDLIVGSSAVAPSIAIAEVATESQTPQLSLAPVELKPGKGDWTYRLAQPISLMAEAIVARMASSGVKTVGFIGFADAYGESWLKDFTAAATPRGLKVVDAERYARADTNVTGQVAKLISFKPDAVLVAGAGTGAALPHTSLRDRGYAGPIYQTHGAATKDLIRIGGKAVDGAILPAGPVIVAEQLPDSHPSKKAALEYVTRYEKTYGPDSRTQFGAHTWDALQVLQRIVPVALKTAKPGTPAFRRALKQALETEHDIVVSHGVLNYTAADHFGFDARGRVLLTVDHGKWKLLPADQAVVKN</sequence>
<dbReference type="Pfam" id="PF13458">
    <property type="entry name" value="Peripla_BP_6"/>
    <property type="match status" value="1"/>
</dbReference>
<feature type="signal peptide" evidence="3">
    <location>
        <begin position="1"/>
        <end position="21"/>
    </location>
</feature>
<keyword evidence="2 3" id="KW-0732">Signal</keyword>
<dbReference type="Gene3D" id="3.40.50.2300">
    <property type="match status" value="2"/>
</dbReference>
<evidence type="ECO:0000259" key="4">
    <source>
        <dbReference type="Pfam" id="PF13458"/>
    </source>
</evidence>
<accession>A0A848NZV6</accession>
<dbReference type="CDD" id="cd06333">
    <property type="entry name" value="PBP1_ABC_RPA1789-like"/>
    <property type="match status" value="1"/>
</dbReference>
<dbReference type="EMBL" id="JABBZM010000027">
    <property type="protein sequence ID" value="NMV40951.1"/>
    <property type="molecule type" value="Genomic_DNA"/>
</dbReference>
<dbReference type="InterPro" id="IPR051010">
    <property type="entry name" value="BCAA_transport"/>
</dbReference>
<dbReference type="SUPFAM" id="SSF53822">
    <property type="entry name" value="Periplasmic binding protein-like I"/>
    <property type="match status" value="1"/>
</dbReference>
<dbReference type="PANTHER" id="PTHR30483">
    <property type="entry name" value="LEUCINE-SPECIFIC-BINDING PROTEIN"/>
    <property type="match status" value="1"/>
</dbReference>
<dbReference type="PANTHER" id="PTHR30483:SF38">
    <property type="entry name" value="BLR7848 PROTEIN"/>
    <property type="match status" value="1"/>
</dbReference>
<evidence type="ECO:0000256" key="1">
    <source>
        <dbReference type="ARBA" id="ARBA00010062"/>
    </source>
</evidence>
<gene>
    <name evidence="5" type="ORF">HGR00_23840</name>
</gene>
<protein>
    <submittedName>
        <fullName evidence="5">ABC transporter substrate-binding protein</fullName>
    </submittedName>
</protein>
<dbReference type="InterPro" id="IPR028081">
    <property type="entry name" value="Leu-bd"/>
</dbReference>
<evidence type="ECO:0000256" key="3">
    <source>
        <dbReference type="SAM" id="SignalP"/>
    </source>
</evidence>
<feature type="domain" description="Leucine-binding protein" evidence="4">
    <location>
        <begin position="22"/>
        <end position="334"/>
    </location>
</feature>
<evidence type="ECO:0000313" key="6">
    <source>
        <dbReference type="Proteomes" id="UP000575469"/>
    </source>
</evidence>
<comment type="similarity">
    <text evidence="1">Belongs to the leucine-binding protein family.</text>
</comment>
<dbReference type="RefSeq" id="WP_169341425.1">
    <property type="nucleotide sequence ID" value="NZ_JABBZM010000027.1"/>
</dbReference>
<dbReference type="AlphaFoldDB" id="A0A848NZV6"/>
<evidence type="ECO:0000256" key="2">
    <source>
        <dbReference type="ARBA" id="ARBA00022729"/>
    </source>
</evidence>
<proteinExistence type="inferred from homology"/>
<dbReference type="Proteomes" id="UP000575469">
    <property type="component" value="Unassembled WGS sequence"/>
</dbReference>
<comment type="caution">
    <text evidence="5">The sequence shown here is derived from an EMBL/GenBank/DDBJ whole genome shotgun (WGS) entry which is preliminary data.</text>
</comment>
<organism evidence="5 6">
    <name type="scientific">Ralstonia insidiosa</name>
    <dbReference type="NCBI Taxonomy" id="190721"/>
    <lineage>
        <taxon>Bacteria</taxon>
        <taxon>Pseudomonadati</taxon>
        <taxon>Pseudomonadota</taxon>
        <taxon>Betaproteobacteria</taxon>
        <taxon>Burkholderiales</taxon>
        <taxon>Burkholderiaceae</taxon>
        <taxon>Ralstonia</taxon>
    </lineage>
</organism>
<feature type="chain" id="PRO_5032698410" evidence="3">
    <location>
        <begin position="22"/>
        <end position="385"/>
    </location>
</feature>
<dbReference type="InterPro" id="IPR028082">
    <property type="entry name" value="Peripla_BP_I"/>
</dbReference>
<reference evidence="5 6" key="1">
    <citation type="submission" date="2020-04" db="EMBL/GenBank/DDBJ databases">
        <title>Ralstonia insidiosa genome sequencing and assembly.</title>
        <authorList>
            <person name="Martins R.C.R."/>
            <person name="Perdigao-Neto L.V."/>
            <person name="Levin A.S.S."/>
            <person name="Costa S.F."/>
        </authorList>
    </citation>
    <scope>NUCLEOTIDE SEQUENCE [LARGE SCALE GENOMIC DNA]</scope>
    <source>
        <strain evidence="5 6">5047</strain>
    </source>
</reference>
<evidence type="ECO:0000313" key="5">
    <source>
        <dbReference type="EMBL" id="NMV40951.1"/>
    </source>
</evidence>